<dbReference type="PANTHER" id="PTHR43553">
    <property type="entry name" value="HEAVY METAL TRANSPORTER"/>
    <property type="match status" value="1"/>
</dbReference>
<dbReference type="CDD" id="cd03225">
    <property type="entry name" value="ABC_cobalt_CbiO_domain1"/>
    <property type="match status" value="1"/>
</dbReference>
<evidence type="ECO:0000256" key="4">
    <source>
        <dbReference type="ARBA" id="ARBA00022840"/>
    </source>
</evidence>
<protein>
    <submittedName>
        <fullName evidence="6">Energy-coupling factor ABC transporter ATP-binding protein</fullName>
    </submittedName>
</protein>
<dbReference type="InterPro" id="IPR050095">
    <property type="entry name" value="ECF_ABC_transporter_ATP-bd"/>
</dbReference>
<dbReference type="Proteomes" id="UP000425960">
    <property type="component" value="Chromosome"/>
</dbReference>
<dbReference type="InterPro" id="IPR003439">
    <property type="entry name" value="ABC_transporter-like_ATP-bd"/>
</dbReference>
<evidence type="ECO:0000256" key="2">
    <source>
        <dbReference type="ARBA" id="ARBA00022448"/>
    </source>
</evidence>
<evidence type="ECO:0000256" key="3">
    <source>
        <dbReference type="ARBA" id="ARBA00022741"/>
    </source>
</evidence>
<dbReference type="SMART" id="SM00382">
    <property type="entry name" value="AAA"/>
    <property type="match status" value="1"/>
</dbReference>
<organism evidence="6 7">
    <name type="scientific">Desulfosarcina ovata subsp. sediminis</name>
    <dbReference type="NCBI Taxonomy" id="885957"/>
    <lineage>
        <taxon>Bacteria</taxon>
        <taxon>Pseudomonadati</taxon>
        <taxon>Thermodesulfobacteriota</taxon>
        <taxon>Desulfobacteria</taxon>
        <taxon>Desulfobacterales</taxon>
        <taxon>Desulfosarcinaceae</taxon>
        <taxon>Desulfosarcina</taxon>
    </lineage>
</organism>
<reference evidence="6 7" key="1">
    <citation type="submission" date="2019-11" db="EMBL/GenBank/DDBJ databases">
        <title>Comparative genomics of hydrocarbon-degrading Desulfosarcina strains.</title>
        <authorList>
            <person name="Watanabe M."/>
            <person name="Kojima H."/>
            <person name="Fukui M."/>
        </authorList>
    </citation>
    <scope>NUCLEOTIDE SEQUENCE [LARGE SCALE GENOMIC DNA]</scope>
    <source>
        <strain evidence="6 7">28bB2T</strain>
    </source>
</reference>
<dbReference type="GO" id="GO:0042626">
    <property type="term" value="F:ATPase-coupled transmembrane transporter activity"/>
    <property type="evidence" value="ECO:0007669"/>
    <property type="project" value="TreeGrafter"/>
</dbReference>
<dbReference type="AlphaFoldDB" id="A0A5K7ZTI5"/>
<evidence type="ECO:0000259" key="5">
    <source>
        <dbReference type="PROSITE" id="PS50893"/>
    </source>
</evidence>
<dbReference type="Pfam" id="PF00005">
    <property type="entry name" value="ABC_tran"/>
    <property type="match status" value="1"/>
</dbReference>
<dbReference type="KEGG" id="dov:DSCO28_40700"/>
<dbReference type="GO" id="GO:0016887">
    <property type="term" value="F:ATP hydrolysis activity"/>
    <property type="evidence" value="ECO:0007669"/>
    <property type="project" value="InterPro"/>
</dbReference>
<feature type="domain" description="ABC transporter" evidence="5">
    <location>
        <begin position="6"/>
        <end position="237"/>
    </location>
</feature>
<accession>A0A5K7ZTI5</accession>
<sequence length="240" mass="26627">MHPVILNLTNISYGYPGGPSVLDHLDFQLHTGDRIGLVAPNGSGKTTLFHIIMGLLKPMSGTVEVFGTARKTEADFVDVRRRIGLLFQDADDQLFSPTVLEDVAFGPLNLGKTREEAVEVAKRTLDFLGLAGFEERITYKLSGGEKRLVSLATVLAMEPEVLLLDEPSTGLDNGTKDALIHVLNSLELTFVLISHEFGFLSQTARHIYTMKSGRIRFDQELPIHTHKHAHLMGRQPHRHV</sequence>
<dbReference type="PROSITE" id="PS50893">
    <property type="entry name" value="ABC_TRANSPORTER_2"/>
    <property type="match status" value="1"/>
</dbReference>
<proteinExistence type="inferred from homology"/>
<evidence type="ECO:0000313" key="6">
    <source>
        <dbReference type="EMBL" id="BBO83504.1"/>
    </source>
</evidence>
<dbReference type="Gene3D" id="3.40.50.300">
    <property type="entry name" value="P-loop containing nucleotide triphosphate hydrolases"/>
    <property type="match status" value="1"/>
</dbReference>
<keyword evidence="3" id="KW-0547">Nucleotide-binding</keyword>
<dbReference type="InterPro" id="IPR003593">
    <property type="entry name" value="AAA+_ATPase"/>
</dbReference>
<dbReference type="InterPro" id="IPR015856">
    <property type="entry name" value="ABC_transpr_CbiO/EcfA_su"/>
</dbReference>
<dbReference type="PANTHER" id="PTHR43553:SF24">
    <property type="entry name" value="ENERGY-COUPLING FACTOR TRANSPORTER ATP-BINDING PROTEIN ECFA1"/>
    <property type="match status" value="1"/>
</dbReference>
<keyword evidence="4 6" id="KW-0067">ATP-binding</keyword>
<dbReference type="PROSITE" id="PS00211">
    <property type="entry name" value="ABC_TRANSPORTER_1"/>
    <property type="match status" value="1"/>
</dbReference>
<name>A0A5K7ZTI5_9BACT</name>
<dbReference type="EMBL" id="AP021876">
    <property type="protein sequence ID" value="BBO83504.1"/>
    <property type="molecule type" value="Genomic_DNA"/>
</dbReference>
<evidence type="ECO:0000313" key="7">
    <source>
        <dbReference type="Proteomes" id="UP000425960"/>
    </source>
</evidence>
<comment type="similarity">
    <text evidence="1">Belongs to the ABC transporter superfamily.</text>
</comment>
<dbReference type="InterPro" id="IPR027417">
    <property type="entry name" value="P-loop_NTPase"/>
</dbReference>
<dbReference type="GO" id="GO:0005524">
    <property type="term" value="F:ATP binding"/>
    <property type="evidence" value="ECO:0007669"/>
    <property type="project" value="UniProtKB-KW"/>
</dbReference>
<dbReference type="GO" id="GO:0043190">
    <property type="term" value="C:ATP-binding cassette (ABC) transporter complex"/>
    <property type="evidence" value="ECO:0007669"/>
    <property type="project" value="TreeGrafter"/>
</dbReference>
<dbReference type="InterPro" id="IPR017871">
    <property type="entry name" value="ABC_transporter-like_CS"/>
</dbReference>
<dbReference type="RefSeq" id="WP_155323694.1">
    <property type="nucleotide sequence ID" value="NZ_AP021876.1"/>
</dbReference>
<keyword evidence="2" id="KW-0813">Transport</keyword>
<dbReference type="SUPFAM" id="SSF52540">
    <property type="entry name" value="P-loop containing nucleoside triphosphate hydrolases"/>
    <property type="match status" value="1"/>
</dbReference>
<evidence type="ECO:0000256" key="1">
    <source>
        <dbReference type="ARBA" id="ARBA00005417"/>
    </source>
</evidence>
<gene>
    <name evidence="6" type="ORF">DSCO28_40700</name>
</gene>